<name>A0AAV9XU44_9CRYT</name>
<dbReference type="AlphaFoldDB" id="A0AAV9XU44"/>
<feature type="coiled-coil region" evidence="1">
    <location>
        <begin position="138"/>
        <end position="166"/>
    </location>
</feature>
<organism evidence="2 3">
    <name type="scientific">Cryptosporidium xiaoi</name>
    <dbReference type="NCBI Taxonomy" id="659607"/>
    <lineage>
        <taxon>Eukaryota</taxon>
        <taxon>Sar</taxon>
        <taxon>Alveolata</taxon>
        <taxon>Apicomplexa</taxon>
        <taxon>Conoidasida</taxon>
        <taxon>Coccidia</taxon>
        <taxon>Eucoccidiorida</taxon>
        <taxon>Eimeriorina</taxon>
        <taxon>Cryptosporidiidae</taxon>
        <taxon>Cryptosporidium</taxon>
    </lineage>
</organism>
<keyword evidence="3" id="KW-1185">Reference proteome</keyword>
<accession>A0AAV9XU44</accession>
<comment type="caution">
    <text evidence="2">The sequence shown here is derived from an EMBL/GenBank/DDBJ whole genome shotgun (WGS) entry which is preliminary data.</text>
</comment>
<keyword evidence="1" id="KW-0175">Coiled coil</keyword>
<feature type="coiled-coil region" evidence="1">
    <location>
        <begin position="227"/>
        <end position="317"/>
    </location>
</feature>
<sequence length="490" mass="57852">MFNSKISKYVYDYINKKETTSSEAKLLYHKFEKIITNNENVKKIIEKSEKIHREYTIEQDGILNIIKSIEMKNSEYSRVKFEYCEIKSRIEKYLTDLNKISIDEEKNKELLANEDKEYNEILSQFQVQEKVYIEKVNLKKNEEKVIDIELEKKEKLNKELNILKLSILSLESCCYVKNKQVIQLEDNLKSVEDNTRCMLGMISLENTGVLTLKAEYAGMNNYKQNLLDEYEHNSDKINKDIKENKQKLDNLIKKIAINRKAILQIREKKNELNENIKSMNQVLKQMKSKLTLNELNIKDINNTLSAIKRQIEKQQEKNKLIFYLFKTNREFDLSNIFNDESIISEAKAYYVNSDTNQNIDINNENIILEISNLVQELDSMKKKLLEKDENISEIRKIQEEICEKIINAKKLNSELLEKQRELSNREESLYEKKNKLNNILLFKTTNNSKSDVNRQVLINKLIDFTEKLGKKLIQANPNTNILSLENSKKQ</sequence>
<reference evidence="2 3" key="1">
    <citation type="submission" date="2023-10" db="EMBL/GenBank/DDBJ databases">
        <title>Comparative genomics analysis reveals potential genetic determinants of host preference in Cryptosporidium xiaoi.</title>
        <authorList>
            <person name="Xiao L."/>
            <person name="Li J."/>
        </authorList>
    </citation>
    <scope>NUCLEOTIDE SEQUENCE [LARGE SCALE GENOMIC DNA]</scope>
    <source>
        <strain evidence="2 3">52996</strain>
    </source>
</reference>
<dbReference type="Proteomes" id="UP001311799">
    <property type="component" value="Unassembled WGS sequence"/>
</dbReference>
<feature type="coiled-coil region" evidence="1">
    <location>
        <begin position="363"/>
        <end position="428"/>
    </location>
</feature>
<evidence type="ECO:0000313" key="2">
    <source>
        <dbReference type="EMBL" id="KAK6588152.1"/>
    </source>
</evidence>
<gene>
    <name evidence="2" type="ORF">RS030_71137</name>
</gene>
<evidence type="ECO:0000256" key="1">
    <source>
        <dbReference type="SAM" id="Coils"/>
    </source>
</evidence>
<dbReference type="EMBL" id="JAWDEY010000035">
    <property type="protein sequence ID" value="KAK6588152.1"/>
    <property type="molecule type" value="Genomic_DNA"/>
</dbReference>
<proteinExistence type="predicted"/>
<evidence type="ECO:0000313" key="3">
    <source>
        <dbReference type="Proteomes" id="UP001311799"/>
    </source>
</evidence>
<protein>
    <submittedName>
        <fullName evidence="2">Restin</fullName>
    </submittedName>
</protein>